<evidence type="ECO:0000313" key="3">
    <source>
        <dbReference type="Proteomes" id="UP000548476"/>
    </source>
</evidence>
<evidence type="ECO:0000256" key="1">
    <source>
        <dbReference type="SAM" id="SignalP"/>
    </source>
</evidence>
<sequence length="146" mass="15445">MAIARLSPTGRLVRVLVALAGMAALAAGTLYGQDDWFPLAPFRMFSTTDDPNKPVDIARVDAVDVTGARFELTERNSGVRRAEVEGQMAALKADPELVAAIAAAYTEHNPGAPALVLIEVVVEHHELSGGSVTGVVVDEVVATWRP</sequence>
<proteinExistence type="predicted"/>
<dbReference type="Proteomes" id="UP000548476">
    <property type="component" value="Unassembled WGS sequence"/>
</dbReference>
<name>A0A841FMK3_9ACTN</name>
<keyword evidence="3" id="KW-1185">Reference proteome</keyword>
<protein>
    <submittedName>
        <fullName evidence="2">Uncharacterized protein</fullName>
    </submittedName>
</protein>
<reference evidence="2 3" key="1">
    <citation type="submission" date="2020-08" db="EMBL/GenBank/DDBJ databases">
        <title>Genomic Encyclopedia of Type Strains, Phase IV (KMG-IV): sequencing the most valuable type-strain genomes for metagenomic binning, comparative biology and taxonomic classification.</title>
        <authorList>
            <person name="Goeker M."/>
        </authorList>
    </citation>
    <scope>NUCLEOTIDE SEQUENCE [LARGE SCALE GENOMIC DNA]</scope>
    <source>
        <strain evidence="2 3">YIM 65646</strain>
    </source>
</reference>
<dbReference type="RefSeq" id="WP_239122025.1">
    <property type="nucleotide sequence ID" value="NZ_BONT01000023.1"/>
</dbReference>
<keyword evidence="1" id="KW-0732">Signal</keyword>
<gene>
    <name evidence="2" type="ORF">HNR73_001027</name>
</gene>
<evidence type="ECO:0000313" key="2">
    <source>
        <dbReference type="EMBL" id="MBB6033180.1"/>
    </source>
</evidence>
<comment type="caution">
    <text evidence="2">The sequence shown here is derived from an EMBL/GenBank/DDBJ whole genome shotgun (WGS) entry which is preliminary data.</text>
</comment>
<accession>A0A841FMK3</accession>
<dbReference type="AlphaFoldDB" id="A0A841FMK3"/>
<dbReference type="EMBL" id="JACHGT010000002">
    <property type="protein sequence ID" value="MBB6033180.1"/>
    <property type="molecule type" value="Genomic_DNA"/>
</dbReference>
<organism evidence="2 3">
    <name type="scientific">Phytomonospora endophytica</name>
    <dbReference type="NCBI Taxonomy" id="714109"/>
    <lineage>
        <taxon>Bacteria</taxon>
        <taxon>Bacillati</taxon>
        <taxon>Actinomycetota</taxon>
        <taxon>Actinomycetes</taxon>
        <taxon>Micromonosporales</taxon>
        <taxon>Micromonosporaceae</taxon>
        <taxon>Phytomonospora</taxon>
    </lineage>
</organism>
<feature type="chain" id="PRO_5032921941" evidence="1">
    <location>
        <begin position="27"/>
        <end position="146"/>
    </location>
</feature>
<feature type="signal peptide" evidence="1">
    <location>
        <begin position="1"/>
        <end position="26"/>
    </location>
</feature>